<dbReference type="InterPro" id="IPR000515">
    <property type="entry name" value="MetI-like"/>
</dbReference>
<evidence type="ECO:0000313" key="10">
    <source>
        <dbReference type="Proteomes" id="UP000317036"/>
    </source>
</evidence>
<dbReference type="Pfam" id="PF00528">
    <property type="entry name" value="BPD_transp_1"/>
    <property type="match status" value="1"/>
</dbReference>
<dbReference type="PANTHER" id="PTHR43744">
    <property type="entry name" value="ABC TRANSPORTER PERMEASE PROTEIN MG189-RELATED-RELATED"/>
    <property type="match status" value="1"/>
</dbReference>
<name>A0A559KGH3_9BACL</name>
<comment type="similarity">
    <text evidence="7">Belongs to the binding-protein-dependent transport system permease family.</text>
</comment>
<evidence type="ECO:0000256" key="4">
    <source>
        <dbReference type="ARBA" id="ARBA00022692"/>
    </source>
</evidence>
<keyword evidence="2 7" id="KW-0813">Transport</keyword>
<dbReference type="PANTHER" id="PTHR43744:SF6">
    <property type="entry name" value="ABC TRANSPORTER PERMEASE PROTEIN YESQ-RELATED"/>
    <property type="match status" value="1"/>
</dbReference>
<dbReference type="Proteomes" id="UP000317036">
    <property type="component" value="Unassembled WGS sequence"/>
</dbReference>
<feature type="transmembrane region" description="Helical" evidence="7">
    <location>
        <begin position="50"/>
        <end position="74"/>
    </location>
</feature>
<evidence type="ECO:0000256" key="5">
    <source>
        <dbReference type="ARBA" id="ARBA00022989"/>
    </source>
</evidence>
<organism evidence="9 10">
    <name type="scientific">Paenibacillus cremeus</name>
    <dbReference type="NCBI Taxonomy" id="2163881"/>
    <lineage>
        <taxon>Bacteria</taxon>
        <taxon>Bacillati</taxon>
        <taxon>Bacillota</taxon>
        <taxon>Bacilli</taxon>
        <taxon>Bacillales</taxon>
        <taxon>Paenibacillaceae</taxon>
        <taxon>Paenibacillus</taxon>
    </lineage>
</organism>
<evidence type="ECO:0000256" key="2">
    <source>
        <dbReference type="ARBA" id="ARBA00022448"/>
    </source>
</evidence>
<accession>A0A559KGH3</accession>
<dbReference type="Gene3D" id="1.10.3720.10">
    <property type="entry name" value="MetI-like"/>
    <property type="match status" value="1"/>
</dbReference>
<keyword evidence="3" id="KW-1003">Cell membrane</keyword>
<dbReference type="CDD" id="cd06261">
    <property type="entry name" value="TM_PBP2"/>
    <property type="match status" value="1"/>
</dbReference>
<comment type="caution">
    <text evidence="9">The sequence shown here is derived from an EMBL/GenBank/DDBJ whole genome shotgun (WGS) entry which is preliminary data.</text>
</comment>
<evidence type="ECO:0000256" key="6">
    <source>
        <dbReference type="ARBA" id="ARBA00023136"/>
    </source>
</evidence>
<gene>
    <name evidence="9" type="ORF">FPZ49_04580</name>
</gene>
<dbReference type="InterPro" id="IPR035906">
    <property type="entry name" value="MetI-like_sf"/>
</dbReference>
<keyword evidence="10" id="KW-1185">Reference proteome</keyword>
<evidence type="ECO:0000256" key="7">
    <source>
        <dbReference type="RuleBase" id="RU363032"/>
    </source>
</evidence>
<dbReference type="PROSITE" id="PS50928">
    <property type="entry name" value="ABC_TM1"/>
    <property type="match status" value="1"/>
</dbReference>
<feature type="domain" description="ABC transmembrane type-1" evidence="8">
    <location>
        <begin position="51"/>
        <end position="243"/>
    </location>
</feature>
<proteinExistence type="inferred from homology"/>
<keyword evidence="5 7" id="KW-1133">Transmembrane helix</keyword>
<evidence type="ECO:0000259" key="8">
    <source>
        <dbReference type="PROSITE" id="PS50928"/>
    </source>
</evidence>
<dbReference type="OrthoDB" id="9771544at2"/>
<dbReference type="EMBL" id="VNJI01000004">
    <property type="protein sequence ID" value="TVY11229.1"/>
    <property type="molecule type" value="Genomic_DNA"/>
</dbReference>
<evidence type="ECO:0000256" key="1">
    <source>
        <dbReference type="ARBA" id="ARBA00004651"/>
    </source>
</evidence>
<feature type="transmembrane region" description="Helical" evidence="7">
    <location>
        <begin position="222"/>
        <end position="243"/>
    </location>
</feature>
<feature type="transmembrane region" description="Helical" evidence="7">
    <location>
        <begin position="163"/>
        <end position="185"/>
    </location>
</feature>
<evidence type="ECO:0000313" key="9">
    <source>
        <dbReference type="EMBL" id="TVY11229.1"/>
    </source>
</evidence>
<dbReference type="AlphaFoldDB" id="A0A559KGH3"/>
<feature type="transmembrane region" description="Helical" evidence="7">
    <location>
        <begin position="86"/>
        <end position="108"/>
    </location>
</feature>
<reference evidence="9 10" key="1">
    <citation type="submission" date="2019-07" db="EMBL/GenBank/DDBJ databases">
        <authorList>
            <person name="Kim J."/>
        </authorList>
    </citation>
    <scope>NUCLEOTIDE SEQUENCE [LARGE SCALE GENOMIC DNA]</scope>
    <source>
        <strain evidence="9 10">JC52</strain>
    </source>
</reference>
<dbReference type="SUPFAM" id="SSF161098">
    <property type="entry name" value="MetI-like"/>
    <property type="match status" value="1"/>
</dbReference>
<evidence type="ECO:0000256" key="3">
    <source>
        <dbReference type="ARBA" id="ARBA00022475"/>
    </source>
</evidence>
<keyword evidence="6 7" id="KW-0472">Membrane</keyword>
<sequence>MIYPLLWMLVSSFKDNTEIFVNTSLIPKKMTFDNYVQGWAGLSGFTFGRFFLNTFFLVGMCIVGTLISCSMAAYAFARLSFFMKKVFFAIMLMTLMLPFHVTVIPQYIMFNKFGWINSYWPLILPKFLGVEAFFIFLIVQFIRSLPRELDQAAEIDGCGPIKMYWYLIIPLTVPALMTTSIFTFIWTWNDFFSQLLYVSEIRMFPVALALRMFTDSMGDNSWGALFAMSILSLVPVFAVFIFFQRYLIEGISTGGLKG</sequence>
<comment type="subcellular location">
    <subcellularLocation>
        <location evidence="1 7">Cell membrane</location>
        <topology evidence="1 7">Multi-pass membrane protein</topology>
    </subcellularLocation>
</comment>
<keyword evidence="4 7" id="KW-0812">Transmembrane</keyword>
<dbReference type="GO" id="GO:0005886">
    <property type="term" value="C:plasma membrane"/>
    <property type="evidence" value="ECO:0007669"/>
    <property type="project" value="UniProtKB-SubCell"/>
</dbReference>
<protein>
    <submittedName>
        <fullName evidence="9">Carbohydrate ABC transporter permease</fullName>
    </submittedName>
</protein>
<dbReference type="GO" id="GO:0055085">
    <property type="term" value="P:transmembrane transport"/>
    <property type="evidence" value="ECO:0007669"/>
    <property type="project" value="InterPro"/>
</dbReference>
<feature type="transmembrane region" description="Helical" evidence="7">
    <location>
        <begin position="120"/>
        <end position="142"/>
    </location>
</feature>